<keyword evidence="2" id="KW-1133">Transmembrane helix</keyword>
<evidence type="ECO:0000313" key="3">
    <source>
        <dbReference type="EMBL" id="PWN89241.1"/>
    </source>
</evidence>
<evidence type="ECO:0000256" key="2">
    <source>
        <dbReference type="SAM" id="Phobius"/>
    </source>
</evidence>
<keyword evidence="2" id="KW-0812">Transmembrane</keyword>
<reference evidence="3 4" key="1">
    <citation type="journal article" date="2018" name="Mol. Biol. Evol.">
        <title>Broad Genomic Sampling Reveals a Smut Pathogenic Ancestry of the Fungal Clade Ustilaginomycotina.</title>
        <authorList>
            <person name="Kijpornyongpan T."/>
            <person name="Mondo S.J."/>
            <person name="Barry K."/>
            <person name="Sandor L."/>
            <person name="Lee J."/>
            <person name="Lipzen A."/>
            <person name="Pangilinan J."/>
            <person name="LaButti K."/>
            <person name="Hainaut M."/>
            <person name="Henrissat B."/>
            <person name="Grigoriev I.V."/>
            <person name="Spatafora J.W."/>
            <person name="Aime M.C."/>
        </authorList>
    </citation>
    <scope>NUCLEOTIDE SEQUENCE [LARGE SCALE GENOMIC DNA]</scope>
    <source>
        <strain evidence="3 4">MCA 4198</strain>
    </source>
</reference>
<proteinExistence type="predicted"/>
<dbReference type="RefSeq" id="XP_025376439.1">
    <property type="nucleotide sequence ID" value="XM_025522066.1"/>
</dbReference>
<evidence type="ECO:0008006" key="5">
    <source>
        <dbReference type="Google" id="ProtNLM"/>
    </source>
</evidence>
<feature type="region of interest" description="Disordered" evidence="1">
    <location>
        <begin position="161"/>
        <end position="197"/>
    </location>
</feature>
<keyword evidence="2" id="KW-0472">Membrane</keyword>
<name>A0A316YJ73_9BASI</name>
<dbReference type="EMBL" id="KZ819637">
    <property type="protein sequence ID" value="PWN89241.1"/>
    <property type="molecule type" value="Genomic_DNA"/>
</dbReference>
<dbReference type="InParanoid" id="A0A316YJ73"/>
<gene>
    <name evidence="3" type="ORF">FA10DRAFT_267813</name>
</gene>
<feature type="region of interest" description="Disordered" evidence="1">
    <location>
        <begin position="11"/>
        <end position="88"/>
    </location>
</feature>
<protein>
    <recommendedName>
        <fullName evidence="5">Transmembrane protein</fullName>
    </recommendedName>
</protein>
<evidence type="ECO:0000256" key="1">
    <source>
        <dbReference type="SAM" id="MobiDB-lite"/>
    </source>
</evidence>
<evidence type="ECO:0000313" key="4">
    <source>
        <dbReference type="Proteomes" id="UP000245768"/>
    </source>
</evidence>
<dbReference type="AlphaFoldDB" id="A0A316YJ73"/>
<organism evidence="3 4">
    <name type="scientific">Acaromyces ingoldii</name>
    <dbReference type="NCBI Taxonomy" id="215250"/>
    <lineage>
        <taxon>Eukaryota</taxon>
        <taxon>Fungi</taxon>
        <taxon>Dikarya</taxon>
        <taxon>Basidiomycota</taxon>
        <taxon>Ustilaginomycotina</taxon>
        <taxon>Exobasidiomycetes</taxon>
        <taxon>Exobasidiales</taxon>
        <taxon>Cryptobasidiaceae</taxon>
        <taxon>Acaromyces</taxon>
    </lineage>
</organism>
<dbReference type="GeneID" id="37043982"/>
<keyword evidence="4" id="KW-1185">Reference proteome</keyword>
<sequence length="197" mass="20774">MAIDDARLAAAAKADSLQKKGEALKQGGEQEGDEAVPSYEAATASGPSSAERTGNVHGAPVATSVYPFPSREGSAPSAGVASGGVPYGQSPYQPHGTLRIAIVPSQSQLPTHIIQLDPHDNYTRRARSRFCSAFFFAIVLYAILSMSISAVWYENEGPGSIPRHGGQRHRHDGKSPSWNTHTGNEWALGPGAAPRSV</sequence>
<accession>A0A316YJ73</accession>
<feature type="transmembrane region" description="Helical" evidence="2">
    <location>
        <begin position="133"/>
        <end position="153"/>
    </location>
</feature>
<dbReference type="Proteomes" id="UP000245768">
    <property type="component" value="Unassembled WGS sequence"/>
</dbReference>